<gene>
    <name evidence="3" type="ORF">GSTENG00034157001</name>
</gene>
<dbReference type="OrthoDB" id="441660at2759"/>
<feature type="domain" description="C-type lectin" evidence="2">
    <location>
        <begin position="1"/>
        <end position="77"/>
    </location>
</feature>
<dbReference type="InterPro" id="IPR018378">
    <property type="entry name" value="C-type_lectin_CS"/>
</dbReference>
<dbReference type="PROSITE" id="PS50041">
    <property type="entry name" value="C_TYPE_LECTIN_2"/>
    <property type="match status" value="2"/>
</dbReference>
<dbReference type="Pfam" id="PF00059">
    <property type="entry name" value="Lectin_C"/>
    <property type="match status" value="2"/>
</dbReference>
<dbReference type="CDD" id="cd00037">
    <property type="entry name" value="CLECT"/>
    <property type="match status" value="2"/>
</dbReference>
<dbReference type="InterPro" id="IPR001304">
    <property type="entry name" value="C-type_lectin-like"/>
</dbReference>
<feature type="domain" description="C-type lectin" evidence="2">
    <location>
        <begin position="85"/>
        <end position="176"/>
    </location>
</feature>
<dbReference type="KEGG" id="tng:GSTEN00034157G001"/>
<dbReference type="SMART" id="SM00034">
    <property type="entry name" value="CLECT"/>
    <property type="match status" value="1"/>
</dbReference>
<evidence type="ECO:0000256" key="1">
    <source>
        <dbReference type="ARBA" id="ARBA00023157"/>
    </source>
</evidence>
<dbReference type="PANTHER" id="PTHR45784:SF3">
    <property type="entry name" value="C-TYPE LECTIN DOMAIN FAMILY 4 MEMBER K-LIKE-RELATED"/>
    <property type="match status" value="1"/>
</dbReference>
<reference evidence="3" key="2">
    <citation type="submission" date="2004-02" db="EMBL/GenBank/DDBJ databases">
        <authorList>
            <consortium name="Genoscope"/>
            <consortium name="Whitehead Institute Centre for Genome Research"/>
        </authorList>
    </citation>
    <scope>NUCLEOTIDE SEQUENCE</scope>
</reference>
<evidence type="ECO:0000313" key="3">
    <source>
        <dbReference type="EMBL" id="CAG12026.1"/>
    </source>
</evidence>
<dbReference type="SUPFAM" id="SSF56436">
    <property type="entry name" value="C-type lectin-like"/>
    <property type="match status" value="2"/>
</dbReference>
<reference evidence="3" key="1">
    <citation type="journal article" date="2004" name="Nature">
        <title>Genome duplication in the teleost fish Tetraodon nigroviridis reveals the early vertebrate proto-karyotype.</title>
        <authorList>
            <person name="Jaillon O."/>
            <person name="Aury J.-M."/>
            <person name="Brunet F."/>
            <person name="Petit J.-L."/>
            <person name="Stange-Thomann N."/>
            <person name="Mauceli E."/>
            <person name="Bouneau L."/>
            <person name="Fischer C."/>
            <person name="Ozouf-Costaz C."/>
            <person name="Bernot A."/>
            <person name="Nicaud S."/>
            <person name="Jaffe D."/>
            <person name="Fisher S."/>
            <person name="Lutfalla G."/>
            <person name="Dossat C."/>
            <person name="Segurens B."/>
            <person name="Dasilva C."/>
            <person name="Salanoubat M."/>
            <person name="Levy M."/>
            <person name="Boudet N."/>
            <person name="Castellano S."/>
            <person name="Anthouard V."/>
            <person name="Jubin C."/>
            <person name="Castelli V."/>
            <person name="Katinka M."/>
            <person name="Vacherie B."/>
            <person name="Biemont C."/>
            <person name="Skalli Z."/>
            <person name="Cattolico L."/>
            <person name="Poulain J."/>
            <person name="De Berardinis V."/>
            <person name="Cruaud C."/>
            <person name="Duprat S."/>
            <person name="Brottier P."/>
            <person name="Coutanceau J.-P."/>
            <person name="Gouzy J."/>
            <person name="Parra G."/>
            <person name="Lardier G."/>
            <person name="Chapple C."/>
            <person name="McKernan K.J."/>
            <person name="McEwan P."/>
            <person name="Bosak S."/>
            <person name="Kellis M."/>
            <person name="Volff J.-N."/>
            <person name="Guigo R."/>
            <person name="Zody M.C."/>
            <person name="Mesirov J."/>
            <person name="Lindblad-Toh K."/>
            <person name="Birren B."/>
            <person name="Nusbaum C."/>
            <person name="Kahn D."/>
            <person name="Robinson-Rechavi M."/>
            <person name="Laudet V."/>
            <person name="Schachter V."/>
            <person name="Quetier F."/>
            <person name="Saurin W."/>
            <person name="Scarpelli C."/>
            <person name="Wincker P."/>
            <person name="Lander E.S."/>
            <person name="Weissenbach J."/>
            <person name="Roest Crollius H."/>
        </authorList>
    </citation>
    <scope>NUCLEOTIDE SEQUENCE [LARGE SCALE GENOMIC DNA]</scope>
</reference>
<dbReference type="EMBL" id="CAAE01015044">
    <property type="protein sequence ID" value="CAG12026.1"/>
    <property type="molecule type" value="Genomic_DNA"/>
</dbReference>
<dbReference type="Gene3D" id="3.10.100.10">
    <property type="entry name" value="Mannose-Binding Protein A, subunit A"/>
    <property type="match status" value="2"/>
</dbReference>
<evidence type="ECO:0000259" key="2">
    <source>
        <dbReference type="PROSITE" id="PS50041"/>
    </source>
</evidence>
<dbReference type="PANTHER" id="PTHR45784">
    <property type="entry name" value="C-TYPE LECTIN DOMAIN FAMILY 20 MEMBER A-RELATED"/>
    <property type="match status" value="1"/>
</dbReference>
<dbReference type="InterPro" id="IPR016187">
    <property type="entry name" value="CTDL_fold"/>
</dbReference>
<comment type="caution">
    <text evidence="3">The sequence shown here is derived from an EMBL/GenBank/DDBJ whole genome shotgun (WGS) entry which is preliminary data.</text>
</comment>
<sequence>MNNLISLASNVTIRAWIGLENERVWMWHWSRPHQDLDYFNWRAEEPQNNSRDGCAVLDGRGEWFDSDCTARRSFICQGKGGTGAYTFVAEAKSWRDAQIHCRDLASDLVSIHSAEENQAVLRASALQSVWIGLFKDPWKWSDGSLSSFRHWKPFQPNYLQDQDCVAAVFRDQGEWN</sequence>
<proteinExistence type="predicted"/>
<dbReference type="AlphaFoldDB" id="Q4RHV6"/>
<dbReference type="PROSITE" id="PS00615">
    <property type="entry name" value="C_TYPE_LECTIN_1"/>
    <property type="match status" value="1"/>
</dbReference>
<dbReference type="InterPro" id="IPR016186">
    <property type="entry name" value="C-type_lectin-like/link_sf"/>
</dbReference>
<accession>Q4RHV6</accession>
<organism evidence="3">
    <name type="scientific">Tetraodon nigroviridis</name>
    <name type="common">Spotted green pufferfish</name>
    <name type="synonym">Chelonodon nigroviridis</name>
    <dbReference type="NCBI Taxonomy" id="99883"/>
    <lineage>
        <taxon>Eukaryota</taxon>
        <taxon>Metazoa</taxon>
        <taxon>Chordata</taxon>
        <taxon>Craniata</taxon>
        <taxon>Vertebrata</taxon>
        <taxon>Euteleostomi</taxon>
        <taxon>Actinopterygii</taxon>
        <taxon>Neopterygii</taxon>
        <taxon>Teleostei</taxon>
        <taxon>Neoteleostei</taxon>
        <taxon>Acanthomorphata</taxon>
        <taxon>Eupercaria</taxon>
        <taxon>Tetraodontiformes</taxon>
        <taxon>Tetradontoidea</taxon>
        <taxon>Tetraodontidae</taxon>
        <taxon>Tetraodon</taxon>
    </lineage>
</organism>
<protein>
    <submittedName>
        <fullName evidence="3">(spotted green pufferfish) hypothetical protein</fullName>
    </submittedName>
</protein>
<name>Q4RHV6_TETNG</name>
<keyword evidence="1" id="KW-1015">Disulfide bond</keyword>